<feature type="region of interest" description="Disordered" evidence="1">
    <location>
        <begin position="1"/>
        <end position="60"/>
    </location>
</feature>
<protein>
    <submittedName>
        <fullName evidence="2">Uncharacterized protein</fullName>
    </submittedName>
</protein>
<dbReference type="AlphaFoldDB" id="A0A392RU49"/>
<evidence type="ECO:0000313" key="2">
    <source>
        <dbReference type="EMBL" id="MCI40133.1"/>
    </source>
</evidence>
<reference evidence="2 3" key="1">
    <citation type="journal article" date="2018" name="Front. Plant Sci.">
        <title>Red Clover (Trifolium pratense) and Zigzag Clover (T. medium) - A Picture of Genomic Similarities and Differences.</title>
        <authorList>
            <person name="Dluhosova J."/>
            <person name="Istvanek J."/>
            <person name="Nedelnik J."/>
            <person name="Repkova J."/>
        </authorList>
    </citation>
    <scope>NUCLEOTIDE SEQUENCE [LARGE SCALE GENOMIC DNA]</scope>
    <source>
        <strain evidence="3">cv. 10/8</strain>
        <tissue evidence="2">Leaf</tissue>
    </source>
</reference>
<name>A0A392RU49_9FABA</name>
<feature type="compositionally biased region" description="Acidic residues" evidence="1">
    <location>
        <begin position="45"/>
        <end position="60"/>
    </location>
</feature>
<accession>A0A392RU49</accession>
<feature type="non-terminal residue" evidence="2">
    <location>
        <position position="1"/>
    </location>
</feature>
<keyword evidence="3" id="KW-1185">Reference proteome</keyword>
<organism evidence="2 3">
    <name type="scientific">Trifolium medium</name>
    <dbReference type="NCBI Taxonomy" id="97028"/>
    <lineage>
        <taxon>Eukaryota</taxon>
        <taxon>Viridiplantae</taxon>
        <taxon>Streptophyta</taxon>
        <taxon>Embryophyta</taxon>
        <taxon>Tracheophyta</taxon>
        <taxon>Spermatophyta</taxon>
        <taxon>Magnoliopsida</taxon>
        <taxon>eudicotyledons</taxon>
        <taxon>Gunneridae</taxon>
        <taxon>Pentapetalae</taxon>
        <taxon>rosids</taxon>
        <taxon>fabids</taxon>
        <taxon>Fabales</taxon>
        <taxon>Fabaceae</taxon>
        <taxon>Papilionoideae</taxon>
        <taxon>50 kb inversion clade</taxon>
        <taxon>NPAAA clade</taxon>
        <taxon>Hologalegina</taxon>
        <taxon>IRL clade</taxon>
        <taxon>Trifolieae</taxon>
        <taxon>Trifolium</taxon>
    </lineage>
</organism>
<sequence length="60" mass="6437">DAPQHFQTHIAWPGDRPFHPEEVNQPASDDDAAGGNDIDAAAADAVDDDEAMEGDDDEFD</sequence>
<evidence type="ECO:0000313" key="3">
    <source>
        <dbReference type="Proteomes" id="UP000265520"/>
    </source>
</evidence>
<evidence type="ECO:0000256" key="1">
    <source>
        <dbReference type="SAM" id="MobiDB-lite"/>
    </source>
</evidence>
<comment type="caution">
    <text evidence="2">The sequence shown here is derived from an EMBL/GenBank/DDBJ whole genome shotgun (WGS) entry which is preliminary data.</text>
</comment>
<proteinExistence type="predicted"/>
<feature type="compositionally biased region" description="Low complexity" evidence="1">
    <location>
        <begin position="33"/>
        <end position="44"/>
    </location>
</feature>
<dbReference type="EMBL" id="LXQA010276345">
    <property type="protein sequence ID" value="MCI40133.1"/>
    <property type="molecule type" value="Genomic_DNA"/>
</dbReference>
<dbReference type="Proteomes" id="UP000265520">
    <property type="component" value="Unassembled WGS sequence"/>
</dbReference>